<dbReference type="OMA" id="SRWHKDY"/>
<dbReference type="AlphaFoldDB" id="A0A074YL10"/>
<name>A0A074YL10_AURSE</name>
<dbReference type="PRINTS" id="PR00081">
    <property type="entry name" value="GDHRDH"/>
</dbReference>
<sequence length="306" mass="32984">MASAVFQANRTALITGGASGVGFALAQLCQKYGMNVALVDKSTEGLEKAKEILSGSARNGQKTEVYDMDVSELPQWRSLKSEIEAKFGLVDLLVLNAGASFKPSQGFGALGTWLDPSYHHKTYDTNVFGVLNGIAAFLPLLQNKNTPSAIVITGSKQGITNPPGGNNPAYNASKATLKHLAEHLAHDLREASPLISTHLLIPGWTYTGFSGNAGPIPDEEAKAKKPEGAWLGSQVAEYGVKKMCEGQFYIVCPDDDVSEELDKARMAYAVGDVVEGRPALSRWHEEYKDSAAEWIQKEAERRKGGE</sequence>
<evidence type="ECO:0000313" key="4">
    <source>
        <dbReference type="Proteomes" id="UP000030641"/>
    </source>
</evidence>
<dbReference type="PANTHER" id="PTHR43008">
    <property type="entry name" value="BENZIL REDUCTASE"/>
    <property type="match status" value="1"/>
</dbReference>
<evidence type="ECO:0000256" key="1">
    <source>
        <dbReference type="ARBA" id="ARBA00006484"/>
    </source>
</evidence>
<dbReference type="Proteomes" id="UP000030641">
    <property type="component" value="Unassembled WGS sequence"/>
</dbReference>
<evidence type="ECO:0000256" key="2">
    <source>
        <dbReference type="ARBA" id="ARBA00023002"/>
    </source>
</evidence>
<dbReference type="Gene3D" id="3.40.50.720">
    <property type="entry name" value="NAD(P)-binding Rossmann-like Domain"/>
    <property type="match status" value="1"/>
</dbReference>
<dbReference type="HOGENOM" id="CLU_010194_2_3_1"/>
<organism evidence="3 4">
    <name type="scientific">Aureobasidium subglaciale (strain EXF-2481)</name>
    <name type="common">Aureobasidium pullulans var. subglaciale</name>
    <dbReference type="NCBI Taxonomy" id="1043005"/>
    <lineage>
        <taxon>Eukaryota</taxon>
        <taxon>Fungi</taxon>
        <taxon>Dikarya</taxon>
        <taxon>Ascomycota</taxon>
        <taxon>Pezizomycotina</taxon>
        <taxon>Dothideomycetes</taxon>
        <taxon>Dothideomycetidae</taxon>
        <taxon>Dothideales</taxon>
        <taxon>Saccotheciaceae</taxon>
        <taxon>Aureobasidium</taxon>
    </lineage>
</organism>
<dbReference type="InParanoid" id="A0A074YL10"/>
<dbReference type="STRING" id="1043005.A0A074YL10"/>
<dbReference type="EMBL" id="KL584752">
    <property type="protein sequence ID" value="KEQ98503.1"/>
    <property type="molecule type" value="Genomic_DNA"/>
</dbReference>
<dbReference type="CDD" id="cd05233">
    <property type="entry name" value="SDR_c"/>
    <property type="match status" value="1"/>
</dbReference>
<dbReference type="OrthoDB" id="5307821at2759"/>
<gene>
    <name evidence="3" type="ORF">AUEXF2481DRAFT_2445</name>
</gene>
<evidence type="ECO:0008006" key="5">
    <source>
        <dbReference type="Google" id="ProtNLM"/>
    </source>
</evidence>
<comment type="similarity">
    <text evidence="1">Belongs to the short-chain dehydrogenases/reductases (SDR) family.</text>
</comment>
<evidence type="ECO:0000313" key="3">
    <source>
        <dbReference type="EMBL" id="KEQ98503.1"/>
    </source>
</evidence>
<keyword evidence="2" id="KW-0560">Oxidoreductase</keyword>
<dbReference type="SUPFAM" id="SSF51735">
    <property type="entry name" value="NAD(P)-binding Rossmann-fold domains"/>
    <property type="match status" value="1"/>
</dbReference>
<dbReference type="InterPro" id="IPR002347">
    <property type="entry name" value="SDR_fam"/>
</dbReference>
<reference evidence="3 4" key="1">
    <citation type="journal article" date="2014" name="BMC Genomics">
        <title>Genome sequencing of four Aureobasidium pullulans varieties: biotechnological potential, stress tolerance, and description of new species.</title>
        <authorList>
            <person name="Gostin Ar C."/>
            <person name="Ohm R.A."/>
            <person name="Kogej T."/>
            <person name="Sonjak S."/>
            <person name="Turk M."/>
            <person name="Zajc J."/>
            <person name="Zalar P."/>
            <person name="Grube M."/>
            <person name="Sun H."/>
            <person name="Han J."/>
            <person name="Sharma A."/>
            <person name="Chiniquy J."/>
            <person name="Ngan C.Y."/>
            <person name="Lipzen A."/>
            <person name="Barry K."/>
            <person name="Grigoriev I.V."/>
            <person name="Gunde-Cimerman N."/>
        </authorList>
    </citation>
    <scope>NUCLEOTIDE SEQUENCE [LARGE SCALE GENOMIC DNA]</scope>
    <source>
        <strain evidence="3 4">EXF-2481</strain>
    </source>
</reference>
<accession>A0A074YL10</accession>
<dbReference type="GO" id="GO:0050664">
    <property type="term" value="F:oxidoreductase activity, acting on NAD(P)H, oxygen as acceptor"/>
    <property type="evidence" value="ECO:0007669"/>
    <property type="project" value="TreeGrafter"/>
</dbReference>
<protein>
    <recommendedName>
        <fullName evidence="5">Short chain dehydrogenase/reductase</fullName>
    </recommendedName>
</protein>
<dbReference type="GO" id="GO:0016616">
    <property type="term" value="F:oxidoreductase activity, acting on the CH-OH group of donors, NAD or NADP as acceptor"/>
    <property type="evidence" value="ECO:0007669"/>
    <property type="project" value="UniProtKB-ARBA"/>
</dbReference>
<proteinExistence type="inferred from homology"/>
<dbReference type="GeneID" id="25362761"/>
<dbReference type="InterPro" id="IPR036291">
    <property type="entry name" value="NAD(P)-bd_dom_sf"/>
</dbReference>
<dbReference type="PANTHER" id="PTHR43008:SF7">
    <property type="entry name" value="SHORT CHAIN DEHYDROGENASE_REDUCTASE (AFU_ORTHOLOGUE AFUA_2G00830)"/>
    <property type="match status" value="1"/>
</dbReference>
<dbReference type="RefSeq" id="XP_013346667.1">
    <property type="nucleotide sequence ID" value="XM_013491213.1"/>
</dbReference>
<keyword evidence="4" id="KW-1185">Reference proteome</keyword>
<dbReference type="Pfam" id="PF00106">
    <property type="entry name" value="adh_short"/>
    <property type="match status" value="1"/>
</dbReference>